<feature type="compositionally biased region" description="Basic and acidic residues" evidence="1">
    <location>
        <begin position="135"/>
        <end position="146"/>
    </location>
</feature>
<reference evidence="2 3" key="1">
    <citation type="submission" date="2017-12" db="EMBL/GenBank/DDBJ databases">
        <title>High-resolution comparative analysis of great ape genomes.</title>
        <authorList>
            <person name="Pollen A."/>
            <person name="Hastie A."/>
            <person name="Hormozdiari F."/>
            <person name="Dougherty M."/>
            <person name="Liu R."/>
            <person name="Chaisson M."/>
            <person name="Hoppe E."/>
            <person name="Hill C."/>
            <person name="Pang A."/>
            <person name="Hillier L."/>
            <person name="Baker C."/>
            <person name="Armstrong J."/>
            <person name="Shendure J."/>
            <person name="Paten B."/>
            <person name="Wilson R."/>
            <person name="Chao H."/>
            <person name="Schneider V."/>
            <person name="Ventura M."/>
            <person name="Kronenberg Z."/>
            <person name="Murali S."/>
            <person name="Gordon D."/>
            <person name="Cantsilieris S."/>
            <person name="Munson K."/>
            <person name="Nelson B."/>
            <person name="Raja A."/>
            <person name="Underwood J."/>
            <person name="Diekhans M."/>
            <person name="Fiddes I."/>
            <person name="Haussler D."/>
            <person name="Eichler E."/>
        </authorList>
    </citation>
    <scope>NUCLEOTIDE SEQUENCE [LARGE SCALE GENOMIC DNA]</scope>
    <source>
        <strain evidence="2">Yerkes chimp pedigree #C0471</strain>
    </source>
</reference>
<feature type="region of interest" description="Disordered" evidence="1">
    <location>
        <begin position="110"/>
        <end position="213"/>
    </location>
</feature>
<comment type="caution">
    <text evidence="2">The sequence shown here is derived from an EMBL/GenBank/DDBJ whole genome shotgun (WGS) entry which is preliminary data.</text>
</comment>
<sequence length="213" mass="22221">LQSLCRGPDEALLTCKHMLQIWKSCYNLTNPSDSGRGSSLLDRTIADRRQLNTITLPDFSDPETGSVHATSVAASRVEQALSEVASSLQSSAPKQGPLHPWMTLAQIWLHAGPDPSPAGPLQSGGEDPPGCGAGELDRPRGLERAGRGPPSSGQRCGGHGVLPDSLGAGGQQPRRALHHHPPRALSRRLPASPAAQASEALPGTRACAIAPRG</sequence>
<dbReference type="Proteomes" id="UP000236370">
    <property type="component" value="Unassembled WGS sequence"/>
</dbReference>
<dbReference type="EMBL" id="NBAG03000214">
    <property type="protein sequence ID" value="PNI84679.1"/>
    <property type="molecule type" value="Genomic_DNA"/>
</dbReference>
<feature type="compositionally biased region" description="Basic residues" evidence="1">
    <location>
        <begin position="175"/>
        <end position="186"/>
    </location>
</feature>
<accession>A0A2J8PKX6</accession>
<feature type="non-terminal residue" evidence="2">
    <location>
        <position position="1"/>
    </location>
</feature>
<evidence type="ECO:0000256" key="1">
    <source>
        <dbReference type="SAM" id="MobiDB-lite"/>
    </source>
</evidence>
<protein>
    <submittedName>
        <fullName evidence="2">TTC7B isoform 5</fullName>
    </submittedName>
</protein>
<evidence type="ECO:0000313" key="3">
    <source>
        <dbReference type="Proteomes" id="UP000236370"/>
    </source>
</evidence>
<gene>
    <name evidence="2" type="ORF">CK820_G0003128</name>
</gene>
<evidence type="ECO:0000313" key="2">
    <source>
        <dbReference type="EMBL" id="PNI84679.1"/>
    </source>
</evidence>
<dbReference type="InterPro" id="IPR051722">
    <property type="entry name" value="Endocytosis_PI4K-reg_protein"/>
</dbReference>
<dbReference type="PANTHER" id="PTHR23083">
    <property type="entry name" value="TETRATRICOPEPTIDE REPEAT PROTEIN, TPR"/>
    <property type="match status" value="1"/>
</dbReference>
<dbReference type="AlphaFoldDB" id="A0A2J8PKX6"/>
<dbReference type="PANTHER" id="PTHR23083:SF365">
    <property type="entry name" value="TETRATRICOPEPTIDE REPEAT PROTEIN 7B"/>
    <property type="match status" value="1"/>
</dbReference>
<organism evidence="2 3">
    <name type="scientific">Pan troglodytes</name>
    <name type="common">Chimpanzee</name>
    <dbReference type="NCBI Taxonomy" id="9598"/>
    <lineage>
        <taxon>Eukaryota</taxon>
        <taxon>Metazoa</taxon>
        <taxon>Chordata</taxon>
        <taxon>Craniata</taxon>
        <taxon>Vertebrata</taxon>
        <taxon>Euteleostomi</taxon>
        <taxon>Mammalia</taxon>
        <taxon>Eutheria</taxon>
        <taxon>Euarchontoglires</taxon>
        <taxon>Primates</taxon>
        <taxon>Haplorrhini</taxon>
        <taxon>Catarrhini</taxon>
        <taxon>Hominidae</taxon>
        <taxon>Pan</taxon>
    </lineage>
</organism>
<proteinExistence type="predicted"/>
<name>A0A2J8PKX6_PANTR</name>